<reference evidence="4" key="1">
    <citation type="submission" date="2016-09" db="EMBL/GenBank/DDBJ databases">
        <authorList>
            <person name="Varghese N."/>
            <person name="Submissions S."/>
        </authorList>
    </citation>
    <scope>NUCLEOTIDE SEQUENCE [LARGE SCALE GENOMIC DNA]</scope>
    <source>
        <strain evidence="4">ANC 3699</strain>
    </source>
</reference>
<gene>
    <name evidence="3" type="ORF">SAMN05421749_10754</name>
</gene>
<dbReference type="RefSeq" id="WP_092620580.1">
    <property type="nucleotide sequence ID" value="NZ_FMYK01000007.1"/>
</dbReference>
<feature type="chain" id="PRO_5017430466" evidence="2">
    <location>
        <begin position="24"/>
        <end position="146"/>
    </location>
</feature>
<feature type="region of interest" description="Disordered" evidence="1">
    <location>
        <begin position="23"/>
        <end position="115"/>
    </location>
</feature>
<protein>
    <submittedName>
        <fullName evidence="3">Regulator RcnB of Ni and Co efflux</fullName>
    </submittedName>
</protein>
<organism evidence="3 4">
    <name type="scientific">Acinetobacter marinus</name>
    <dbReference type="NCBI Taxonomy" id="281375"/>
    <lineage>
        <taxon>Bacteria</taxon>
        <taxon>Pseudomonadati</taxon>
        <taxon>Pseudomonadota</taxon>
        <taxon>Gammaproteobacteria</taxon>
        <taxon>Moraxellales</taxon>
        <taxon>Moraxellaceae</taxon>
        <taxon>Acinetobacter</taxon>
    </lineage>
</organism>
<evidence type="ECO:0000313" key="4">
    <source>
        <dbReference type="Proteomes" id="UP000242317"/>
    </source>
</evidence>
<proteinExistence type="predicted"/>
<dbReference type="OrthoDB" id="6687316at2"/>
<dbReference type="InterPro" id="IPR024572">
    <property type="entry name" value="RcnB"/>
</dbReference>
<feature type="compositionally biased region" description="Low complexity" evidence="1">
    <location>
        <begin position="59"/>
        <end position="71"/>
    </location>
</feature>
<sequence>MNKQISAVLLSLSMLAGSTVAFAAPQGPEQNQHEQHDAKKQNSKQQDSKKQGNDHKAPAQHQTQQKSQPKQSAHKSQPQHQVKKSTKHSDYKRGQKLPKQYRDNHVDYKKHKLPKPGKNQRWVKVDGDYVLISVVTGVIASIILGS</sequence>
<dbReference type="Proteomes" id="UP000242317">
    <property type="component" value="Unassembled WGS sequence"/>
</dbReference>
<evidence type="ECO:0000313" key="3">
    <source>
        <dbReference type="EMBL" id="SDC56262.1"/>
    </source>
</evidence>
<keyword evidence="4" id="KW-1185">Reference proteome</keyword>
<dbReference type="AlphaFoldDB" id="A0A1G6ML64"/>
<feature type="signal peptide" evidence="2">
    <location>
        <begin position="1"/>
        <end position="23"/>
    </location>
</feature>
<keyword evidence="2" id="KW-0732">Signal</keyword>
<dbReference type="EMBL" id="FMYK01000007">
    <property type="protein sequence ID" value="SDC56262.1"/>
    <property type="molecule type" value="Genomic_DNA"/>
</dbReference>
<evidence type="ECO:0000256" key="2">
    <source>
        <dbReference type="SAM" id="SignalP"/>
    </source>
</evidence>
<dbReference type="Gene3D" id="3.10.450.160">
    <property type="entry name" value="inner membrane protein cigr"/>
    <property type="match status" value="1"/>
</dbReference>
<accession>A0A1G6ML64</accession>
<evidence type="ECO:0000256" key="1">
    <source>
        <dbReference type="SAM" id="MobiDB-lite"/>
    </source>
</evidence>
<name>A0A1G6ML64_9GAMM</name>
<dbReference type="Pfam" id="PF11776">
    <property type="entry name" value="RcnB"/>
    <property type="match status" value="1"/>
</dbReference>
<feature type="compositionally biased region" description="Basic and acidic residues" evidence="1">
    <location>
        <begin position="31"/>
        <end position="57"/>
    </location>
</feature>